<feature type="domain" description="Methylated-DNA-[protein]-cysteine S-methyltransferase DNA binding" evidence="8">
    <location>
        <begin position="108"/>
        <end position="186"/>
    </location>
</feature>
<dbReference type="PANTHER" id="PTHR10815">
    <property type="entry name" value="METHYLATED-DNA--PROTEIN-CYSTEINE METHYLTRANSFERASE"/>
    <property type="match status" value="1"/>
</dbReference>
<feature type="region of interest" description="Disordered" evidence="7">
    <location>
        <begin position="1"/>
        <end position="24"/>
    </location>
</feature>
<dbReference type="SUPFAM" id="SSF46767">
    <property type="entry name" value="Methylated DNA-protein cysteine methyltransferase, C-terminal domain"/>
    <property type="match status" value="1"/>
</dbReference>
<evidence type="ECO:0000259" key="8">
    <source>
        <dbReference type="Pfam" id="PF01035"/>
    </source>
</evidence>
<proteinExistence type="predicted"/>
<dbReference type="AlphaFoldDB" id="A0A4Q7UQJ4"/>
<dbReference type="CDD" id="cd06445">
    <property type="entry name" value="ATase"/>
    <property type="match status" value="1"/>
</dbReference>
<keyword evidence="3 9" id="KW-0808">Transferase</keyword>
<evidence type="ECO:0000256" key="5">
    <source>
        <dbReference type="ARBA" id="ARBA00023204"/>
    </source>
</evidence>
<dbReference type="InterPro" id="IPR036388">
    <property type="entry name" value="WH-like_DNA-bd_sf"/>
</dbReference>
<dbReference type="InterPro" id="IPR014048">
    <property type="entry name" value="MethylDNA_cys_MeTrfase_DNA-bd"/>
</dbReference>
<dbReference type="PANTHER" id="PTHR10815:SF13">
    <property type="entry name" value="METHYLATED-DNA--PROTEIN-CYSTEINE METHYLTRANSFERASE"/>
    <property type="match status" value="1"/>
</dbReference>
<evidence type="ECO:0000313" key="10">
    <source>
        <dbReference type="Proteomes" id="UP000291591"/>
    </source>
</evidence>
<dbReference type="NCBIfam" id="TIGR00589">
    <property type="entry name" value="ogt"/>
    <property type="match status" value="1"/>
</dbReference>
<evidence type="ECO:0000256" key="7">
    <source>
        <dbReference type="SAM" id="MobiDB-lite"/>
    </source>
</evidence>
<protein>
    <submittedName>
        <fullName evidence="9">Methylated-DNA-[protein]-cysteine S-methyltransferase</fullName>
    </submittedName>
</protein>
<comment type="caution">
    <text evidence="9">The sequence shown here is derived from an EMBL/GenBank/DDBJ whole genome shotgun (WGS) entry which is preliminary data.</text>
</comment>
<keyword evidence="4" id="KW-0227">DNA damage</keyword>
<accession>A0A4Q7UQJ4</accession>
<reference evidence="9 10" key="1">
    <citation type="submission" date="2019-02" db="EMBL/GenBank/DDBJ databases">
        <title>Sequencing the genomes of 1000 actinobacteria strains.</title>
        <authorList>
            <person name="Klenk H.-P."/>
        </authorList>
    </citation>
    <scope>NUCLEOTIDE SEQUENCE [LARGE SCALE GENOMIC DNA]</scope>
    <source>
        <strain evidence="9 10">DSM 45779</strain>
    </source>
</reference>
<evidence type="ECO:0000256" key="6">
    <source>
        <dbReference type="ARBA" id="ARBA00049348"/>
    </source>
</evidence>
<comment type="catalytic activity">
    <reaction evidence="1">
        <text>a 4-O-methyl-thymidine in DNA + L-cysteinyl-[protein] = a thymidine in DNA + S-methyl-L-cysteinyl-[protein]</text>
        <dbReference type="Rhea" id="RHEA:53428"/>
        <dbReference type="Rhea" id="RHEA-COMP:10131"/>
        <dbReference type="Rhea" id="RHEA-COMP:10132"/>
        <dbReference type="Rhea" id="RHEA-COMP:13555"/>
        <dbReference type="Rhea" id="RHEA-COMP:13556"/>
        <dbReference type="ChEBI" id="CHEBI:29950"/>
        <dbReference type="ChEBI" id="CHEBI:82612"/>
        <dbReference type="ChEBI" id="CHEBI:137386"/>
        <dbReference type="ChEBI" id="CHEBI:137387"/>
        <dbReference type="EC" id="2.1.1.63"/>
    </reaction>
</comment>
<evidence type="ECO:0000313" key="9">
    <source>
        <dbReference type="EMBL" id="RZT84012.1"/>
    </source>
</evidence>
<dbReference type="EMBL" id="SHKL01000001">
    <property type="protein sequence ID" value="RZT84012.1"/>
    <property type="molecule type" value="Genomic_DNA"/>
</dbReference>
<dbReference type="GO" id="GO:0006281">
    <property type="term" value="P:DNA repair"/>
    <property type="evidence" value="ECO:0007669"/>
    <property type="project" value="UniProtKB-KW"/>
</dbReference>
<sequence length="192" mass="20145">MTNTLSTPDTTTTPDAAATDAAAGTAHWATQDTPIGPFTAVVDSGGAVLASGWTTELGELLPQVHPSLHPGELVSGDIGPVAEAVARYHDGDLTAIDAIAVRQRSGEFLTHAWDVLRTVEPGTPVTYTEYATRAGRPKAVRAAAAACARNAVALFVPCHRVLRTDGSLGGFRWGLPAKRWLIDHEAARSRTA</sequence>
<dbReference type="OrthoDB" id="9802228at2"/>
<keyword evidence="10" id="KW-1185">Reference proteome</keyword>
<evidence type="ECO:0000256" key="2">
    <source>
        <dbReference type="ARBA" id="ARBA00022603"/>
    </source>
</evidence>
<dbReference type="RefSeq" id="WP_130288691.1">
    <property type="nucleotide sequence ID" value="NZ_SHKL01000001.1"/>
</dbReference>
<evidence type="ECO:0000256" key="3">
    <source>
        <dbReference type="ARBA" id="ARBA00022679"/>
    </source>
</evidence>
<dbReference type="GO" id="GO:0003908">
    <property type="term" value="F:methylated-DNA-[protein]-cysteine S-methyltransferase activity"/>
    <property type="evidence" value="ECO:0007669"/>
    <property type="project" value="UniProtKB-EC"/>
</dbReference>
<gene>
    <name evidence="9" type="ORF">EV383_0845</name>
</gene>
<keyword evidence="2 9" id="KW-0489">Methyltransferase</keyword>
<dbReference type="Gene3D" id="1.10.10.10">
    <property type="entry name" value="Winged helix-like DNA-binding domain superfamily/Winged helix DNA-binding domain"/>
    <property type="match status" value="1"/>
</dbReference>
<dbReference type="Proteomes" id="UP000291591">
    <property type="component" value="Unassembled WGS sequence"/>
</dbReference>
<feature type="compositionally biased region" description="Low complexity" evidence="7">
    <location>
        <begin position="7"/>
        <end position="24"/>
    </location>
</feature>
<evidence type="ECO:0000256" key="4">
    <source>
        <dbReference type="ARBA" id="ARBA00022763"/>
    </source>
</evidence>
<organism evidence="9 10">
    <name type="scientific">Pseudonocardia sediminis</name>
    <dbReference type="NCBI Taxonomy" id="1397368"/>
    <lineage>
        <taxon>Bacteria</taxon>
        <taxon>Bacillati</taxon>
        <taxon>Actinomycetota</taxon>
        <taxon>Actinomycetes</taxon>
        <taxon>Pseudonocardiales</taxon>
        <taxon>Pseudonocardiaceae</taxon>
        <taxon>Pseudonocardia</taxon>
    </lineage>
</organism>
<dbReference type="PROSITE" id="PS00374">
    <property type="entry name" value="MGMT"/>
    <property type="match status" value="1"/>
</dbReference>
<dbReference type="GO" id="GO:0032259">
    <property type="term" value="P:methylation"/>
    <property type="evidence" value="ECO:0007669"/>
    <property type="project" value="UniProtKB-KW"/>
</dbReference>
<name>A0A4Q7UQJ4_PSEST</name>
<dbReference type="Pfam" id="PF01035">
    <property type="entry name" value="DNA_binding_1"/>
    <property type="match status" value="1"/>
</dbReference>
<keyword evidence="5" id="KW-0234">DNA repair</keyword>
<dbReference type="InterPro" id="IPR036217">
    <property type="entry name" value="MethylDNA_cys_MeTrfase_DNAb"/>
</dbReference>
<dbReference type="InterPro" id="IPR001497">
    <property type="entry name" value="MethylDNA_cys_MeTrfase_AS"/>
</dbReference>
<evidence type="ECO:0000256" key="1">
    <source>
        <dbReference type="ARBA" id="ARBA00001286"/>
    </source>
</evidence>
<comment type="catalytic activity">
    <reaction evidence="6">
        <text>a 6-O-methyl-2'-deoxyguanosine in DNA + L-cysteinyl-[protein] = S-methyl-L-cysteinyl-[protein] + a 2'-deoxyguanosine in DNA</text>
        <dbReference type="Rhea" id="RHEA:24000"/>
        <dbReference type="Rhea" id="RHEA-COMP:10131"/>
        <dbReference type="Rhea" id="RHEA-COMP:10132"/>
        <dbReference type="Rhea" id="RHEA-COMP:11367"/>
        <dbReference type="Rhea" id="RHEA-COMP:11368"/>
        <dbReference type="ChEBI" id="CHEBI:29950"/>
        <dbReference type="ChEBI" id="CHEBI:82612"/>
        <dbReference type="ChEBI" id="CHEBI:85445"/>
        <dbReference type="ChEBI" id="CHEBI:85448"/>
        <dbReference type="EC" id="2.1.1.63"/>
    </reaction>
</comment>